<reference evidence="2" key="1">
    <citation type="journal article" date="2022" name="Mol. Ecol. Resour.">
        <title>The genomes of chicory, endive, great burdock and yacon provide insights into Asteraceae palaeo-polyploidization history and plant inulin production.</title>
        <authorList>
            <person name="Fan W."/>
            <person name="Wang S."/>
            <person name="Wang H."/>
            <person name="Wang A."/>
            <person name="Jiang F."/>
            <person name="Liu H."/>
            <person name="Zhao H."/>
            <person name="Xu D."/>
            <person name="Zhang Y."/>
        </authorList>
    </citation>
    <scope>NUCLEOTIDE SEQUENCE [LARGE SCALE GENOMIC DNA]</scope>
    <source>
        <strain evidence="2">cv. Punajuju</strain>
    </source>
</reference>
<keyword evidence="2" id="KW-1185">Reference proteome</keyword>
<accession>A0ACB9F345</accession>
<reference evidence="1 2" key="2">
    <citation type="journal article" date="2022" name="Mol. Ecol. Resour.">
        <title>The genomes of chicory, endive, great burdock and yacon provide insights into Asteraceae paleo-polyploidization history and plant inulin production.</title>
        <authorList>
            <person name="Fan W."/>
            <person name="Wang S."/>
            <person name="Wang H."/>
            <person name="Wang A."/>
            <person name="Jiang F."/>
            <person name="Liu H."/>
            <person name="Zhao H."/>
            <person name="Xu D."/>
            <person name="Zhang Y."/>
        </authorList>
    </citation>
    <scope>NUCLEOTIDE SEQUENCE [LARGE SCALE GENOMIC DNA]</scope>
    <source>
        <strain evidence="2">cv. Punajuju</strain>
        <tissue evidence="1">Leaves</tissue>
    </source>
</reference>
<evidence type="ECO:0000313" key="2">
    <source>
        <dbReference type="Proteomes" id="UP001055811"/>
    </source>
</evidence>
<dbReference type="Proteomes" id="UP001055811">
    <property type="component" value="Linkage Group LG03"/>
</dbReference>
<protein>
    <submittedName>
        <fullName evidence="1">Uncharacterized protein</fullName>
    </submittedName>
</protein>
<sequence>MGLPLPPPNLPPQEPNPPPRQPERHPQEPGPSSSASSFPPEHNLYMGEFASINSQLADLRLDYQNIYDNLGEIDTNQMELRQDFEQFRETQYKHNQDVMSILSDIQRSVAFNLWQQQHQQQPPQQQQQQPGSQPLQPPQFPPYPYYPPYPYPPFPPQGPFPDPQ</sequence>
<dbReference type="EMBL" id="CM042011">
    <property type="protein sequence ID" value="KAI3765527.1"/>
    <property type="molecule type" value="Genomic_DNA"/>
</dbReference>
<proteinExistence type="predicted"/>
<gene>
    <name evidence="1" type="ORF">L2E82_15563</name>
</gene>
<name>A0ACB9F345_CICIN</name>
<comment type="caution">
    <text evidence="1">The sequence shown here is derived from an EMBL/GenBank/DDBJ whole genome shotgun (WGS) entry which is preliminary data.</text>
</comment>
<organism evidence="1 2">
    <name type="scientific">Cichorium intybus</name>
    <name type="common">Chicory</name>
    <dbReference type="NCBI Taxonomy" id="13427"/>
    <lineage>
        <taxon>Eukaryota</taxon>
        <taxon>Viridiplantae</taxon>
        <taxon>Streptophyta</taxon>
        <taxon>Embryophyta</taxon>
        <taxon>Tracheophyta</taxon>
        <taxon>Spermatophyta</taxon>
        <taxon>Magnoliopsida</taxon>
        <taxon>eudicotyledons</taxon>
        <taxon>Gunneridae</taxon>
        <taxon>Pentapetalae</taxon>
        <taxon>asterids</taxon>
        <taxon>campanulids</taxon>
        <taxon>Asterales</taxon>
        <taxon>Asteraceae</taxon>
        <taxon>Cichorioideae</taxon>
        <taxon>Cichorieae</taxon>
        <taxon>Cichoriinae</taxon>
        <taxon>Cichorium</taxon>
    </lineage>
</organism>
<evidence type="ECO:0000313" key="1">
    <source>
        <dbReference type="EMBL" id="KAI3765527.1"/>
    </source>
</evidence>